<dbReference type="EMBL" id="KN824282">
    <property type="protein sequence ID" value="KIM31545.1"/>
    <property type="molecule type" value="Genomic_DNA"/>
</dbReference>
<reference evidence="2" key="2">
    <citation type="submission" date="2015-01" db="EMBL/GenBank/DDBJ databases">
        <title>Evolutionary Origins and Diversification of the Mycorrhizal Mutualists.</title>
        <authorList>
            <consortium name="DOE Joint Genome Institute"/>
            <consortium name="Mycorrhizal Genomics Consortium"/>
            <person name="Kohler A."/>
            <person name="Kuo A."/>
            <person name="Nagy L.G."/>
            <person name="Floudas D."/>
            <person name="Copeland A."/>
            <person name="Barry K.W."/>
            <person name="Cichocki N."/>
            <person name="Veneault-Fourrey C."/>
            <person name="LaButti K."/>
            <person name="Lindquist E.A."/>
            <person name="Lipzen A."/>
            <person name="Lundell T."/>
            <person name="Morin E."/>
            <person name="Murat C."/>
            <person name="Riley R."/>
            <person name="Ohm R."/>
            <person name="Sun H."/>
            <person name="Tunlid A."/>
            <person name="Henrissat B."/>
            <person name="Grigoriev I.V."/>
            <person name="Hibbett D.S."/>
            <person name="Martin F."/>
        </authorList>
    </citation>
    <scope>NUCLEOTIDE SEQUENCE [LARGE SCALE GENOMIC DNA]</scope>
    <source>
        <strain evidence="2">MAFF 305830</strain>
    </source>
</reference>
<evidence type="ECO:0000313" key="2">
    <source>
        <dbReference type="Proteomes" id="UP000054097"/>
    </source>
</evidence>
<dbReference type="AlphaFoldDB" id="A0A0C3B408"/>
<dbReference type="Proteomes" id="UP000054097">
    <property type="component" value="Unassembled WGS sequence"/>
</dbReference>
<name>A0A0C3B408_SERVB</name>
<reference evidence="1 2" key="1">
    <citation type="submission" date="2014-04" db="EMBL/GenBank/DDBJ databases">
        <authorList>
            <consortium name="DOE Joint Genome Institute"/>
            <person name="Kuo A."/>
            <person name="Zuccaro A."/>
            <person name="Kohler A."/>
            <person name="Nagy L.G."/>
            <person name="Floudas D."/>
            <person name="Copeland A."/>
            <person name="Barry K.W."/>
            <person name="Cichocki N."/>
            <person name="Veneault-Fourrey C."/>
            <person name="LaButti K."/>
            <person name="Lindquist E.A."/>
            <person name="Lipzen A."/>
            <person name="Lundell T."/>
            <person name="Morin E."/>
            <person name="Murat C."/>
            <person name="Sun H."/>
            <person name="Tunlid A."/>
            <person name="Henrissat B."/>
            <person name="Grigoriev I.V."/>
            <person name="Hibbett D.S."/>
            <person name="Martin F."/>
            <person name="Nordberg H.P."/>
            <person name="Cantor M.N."/>
            <person name="Hua S.X."/>
        </authorList>
    </citation>
    <scope>NUCLEOTIDE SEQUENCE [LARGE SCALE GENOMIC DNA]</scope>
    <source>
        <strain evidence="1 2">MAFF 305830</strain>
    </source>
</reference>
<evidence type="ECO:0000313" key="1">
    <source>
        <dbReference type="EMBL" id="KIM31545.1"/>
    </source>
</evidence>
<organism evidence="1 2">
    <name type="scientific">Serendipita vermifera MAFF 305830</name>
    <dbReference type="NCBI Taxonomy" id="933852"/>
    <lineage>
        <taxon>Eukaryota</taxon>
        <taxon>Fungi</taxon>
        <taxon>Dikarya</taxon>
        <taxon>Basidiomycota</taxon>
        <taxon>Agaricomycotina</taxon>
        <taxon>Agaricomycetes</taxon>
        <taxon>Sebacinales</taxon>
        <taxon>Serendipitaceae</taxon>
        <taxon>Serendipita</taxon>
    </lineage>
</organism>
<sequence>MKASVYWDVRGREIPAVAAIPAEGEYVNHQRGRGRRCVNRINSFVEEKAFVADFKKGELGYQERQGEPKVSNRFFQQGNAKKLNFIDNNNAQRFYLTFFVKPVLSGVGSRKLFEPTLYSYPLATNYSRTIFLSPLPPFPP</sequence>
<accession>A0A0C3B408</accession>
<gene>
    <name evidence="1" type="ORF">M408DRAFT_261411</name>
</gene>
<proteinExistence type="predicted"/>
<protein>
    <submittedName>
        <fullName evidence="1">Uncharacterized protein</fullName>
    </submittedName>
</protein>
<dbReference type="HOGENOM" id="CLU_1836382_0_0_1"/>
<keyword evidence="2" id="KW-1185">Reference proteome</keyword>